<sequence length="124" mass="13968">MRDFEVEISERPLGVKFAHADHGETVVVHLVLEGRLGAKLGLEPGDVLMAVNGVPLANKSSAQALDEFRSQAIPYKATFRRFDENDEYDNEEEHSESDKAMHQREEVNHLLAGLQVNPHYKSDK</sequence>
<dbReference type="AlphaFoldDB" id="X6N783"/>
<accession>X6N783</accession>
<dbReference type="OrthoDB" id="4217619at2759"/>
<evidence type="ECO:0000256" key="1">
    <source>
        <dbReference type="SAM" id="MobiDB-lite"/>
    </source>
</evidence>
<name>X6N783_RETFI</name>
<gene>
    <name evidence="3" type="ORF">RFI_15053</name>
</gene>
<dbReference type="SMART" id="SM00228">
    <property type="entry name" value="PDZ"/>
    <property type="match status" value="1"/>
</dbReference>
<dbReference type="Gene3D" id="2.30.42.10">
    <property type="match status" value="1"/>
</dbReference>
<feature type="compositionally biased region" description="Acidic residues" evidence="1">
    <location>
        <begin position="84"/>
        <end position="95"/>
    </location>
</feature>
<protein>
    <recommendedName>
        <fullName evidence="2">PDZ domain-containing protein</fullName>
    </recommendedName>
</protein>
<dbReference type="EMBL" id="ASPP01010995">
    <property type="protein sequence ID" value="ETO22150.1"/>
    <property type="molecule type" value="Genomic_DNA"/>
</dbReference>
<comment type="caution">
    <text evidence="3">The sequence shown here is derived from an EMBL/GenBank/DDBJ whole genome shotgun (WGS) entry which is preliminary data.</text>
</comment>
<reference evidence="3 4" key="1">
    <citation type="journal article" date="2013" name="Curr. Biol.">
        <title>The Genome of the Foraminiferan Reticulomyxa filosa.</title>
        <authorList>
            <person name="Glockner G."/>
            <person name="Hulsmann N."/>
            <person name="Schleicher M."/>
            <person name="Noegel A.A."/>
            <person name="Eichinger L."/>
            <person name="Gallinger C."/>
            <person name="Pawlowski J."/>
            <person name="Sierra R."/>
            <person name="Euteneuer U."/>
            <person name="Pillet L."/>
            <person name="Moustafa A."/>
            <person name="Platzer M."/>
            <person name="Groth M."/>
            <person name="Szafranski K."/>
            <person name="Schliwa M."/>
        </authorList>
    </citation>
    <scope>NUCLEOTIDE SEQUENCE [LARGE SCALE GENOMIC DNA]</scope>
</reference>
<dbReference type="PROSITE" id="PS50106">
    <property type="entry name" value="PDZ"/>
    <property type="match status" value="1"/>
</dbReference>
<dbReference type="InterPro" id="IPR036034">
    <property type="entry name" value="PDZ_sf"/>
</dbReference>
<dbReference type="Pfam" id="PF00595">
    <property type="entry name" value="PDZ"/>
    <property type="match status" value="1"/>
</dbReference>
<evidence type="ECO:0000313" key="4">
    <source>
        <dbReference type="Proteomes" id="UP000023152"/>
    </source>
</evidence>
<evidence type="ECO:0000259" key="2">
    <source>
        <dbReference type="PROSITE" id="PS50106"/>
    </source>
</evidence>
<evidence type="ECO:0000313" key="3">
    <source>
        <dbReference type="EMBL" id="ETO22150.1"/>
    </source>
</evidence>
<feature type="region of interest" description="Disordered" evidence="1">
    <location>
        <begin position="84"/>
        <end position="104"/>
    </location>
</feature>
<organism evidence="3 4">
    <name type="scientific">Reticulomyxa filosa</name>
    <dbReference type="NCBI Taxonomy" id="46433"/>
    <lineage>
        <taxon>Eukaryota</taxon>
        <taxon>Sar</taxon>
        <taxon>Rhizaria</taxon>
        <taxon>Retaria</taxon>
        <taxon>Foraminifera</taxon>
        <taxon>Monothalamids</taxon>
        <taxon>Reticulomyxidae</taxon>
        <taxon>Reticulomyxa</taxon>
    </lineage>
</organism>
<dbReference type="Proteomes" id="UP000023152">
    <property type="component" value="Unassembled WGS sequence"/>
</dbReference>
<keyword evidence="4" id="KW-1185">Reference proteome</keyword>
<feature type="domain" description="PDZ" evidence="2">
    <location>
        <begin position="3"/>
        <end position="70"/>
    </location>
</feature>
<dbReference type="SUPFAM" id="SSF50156">
    <property type="entry name" value="PDZ domain-like"/>
    <property type="match status" value="1"/>
</dbReference>
<feature type="non-terminal residue" evidence="3">
    <location>
        <position position="124"/>
    </location>
</feature>
<proteinExistence type="predicted"/>
<dbReference type="InterPro" id="IPR001478">
    <property type="entry name" value="PDZ"/>
</dbReference>